<evidence type="ECO:0000313" key="8">
    <source>
        <dbReference type="Proteomes" id="UP000515498"/>
    </source>
</evidence>
<dbReference type="GO" id="GO:0005886">
    <property type="term" value="C:plasma membrane"/>
    <property type="evidence" value="ECO:0007669"/>
    <property type="project" value="UniProtKB-SubCell"/>
</dbReference>
<feature type="transmembrane region" description="Helical" evidence="6">
    <location>
        <begin position="12"/>
        <end position="31"/>
    </location>
</feature>
<reference evidence="7 8" key="1">
    <citation type="submission" date="2020-07" db="EMBL/GenBank/DDBJ databases">
        <title>Draft genome sequence of four isobutane-metabolizing strains capable of cometabolically degrading diverse ether contaminants.</title>
        <authorList>
            <person name="Chen W."/>
            <person name="Faulkner N."/>
            <person name="Smith C."/>
            <person name="Hyman M."/>
        </authorList>
    </citation>
    <scope>NUCLEOTIDE SEQUENCE [LARGE SCALE GENOMIC DNA]</scope>
    <source>
        <strain evidence="7 8">2A</strain>
    </source>
</reference>
<name>A0A7G8P9T3_9MYCO</name>
<sequence length="89" mass="9813">MLTTLLRDRITAVWFALIAATLASWVLGVGHELPQRYAAISIIVIAFTKVHFVGRYFMEIREAPVALKAVFGVWNVVVGAVLIGLYLLA</sequence>
<evidence type="ECO:0000256" key="3">
    <source>
        <dbReference type="ARBA" id="ARBA00022692"/>
    </source>
</evidence>
<keyword evidence="4 6" id="KW-1133">Transmembrane helix</keyword>
<feature type="transmembrane region" description="Helical" evidence="6">
    <location>
        <begin position="69"/>
        <end position="88"/>
    </location>
</feature>
<protein>
    <submittedName>
        <fullName evidence="7">Cytochrome C oxidase subunit IV family protein</fullName>
    </submittedName>
</protein>
<gene>
    <name evidence="7" type="ORF">HZU40_23135</name>
</gene>
<accession>A0A7G8P9T3</accession>
<feature type="transmembrane region" description="Helical" evidence="6">
    <location>
        <begin position="37"/>
        <end position="57"/>
    </location>
</feature>
<dbReference type="KEGG" id="mflu:HZU40_23135"/>
<organism evidence="7 8">
    <name type="scientific">Mycolicibacterium fluoranthenivorans</name>
    <dbReference type="NCBI Taxonomy" id="258505"/>
    <lineage>
        <taxon>Bacteria</taxon>
        <taxon>Bacillati</taxon>
        <taxon>Actinomycetota</taxon>
        <taxon>Actinomycetes</taxon>
        <taxon>Mycobacteriales</taxon>
        <taxon>Mycobacteriaceae</taxon>
        <taxon>Mycolicibacterium</taxon>
    </lineage>
</organism>
<keyword evidence="3 6" id="KW-0812">Transmembrane</keyword>
<keyword evidence="5 6" id="KW-0472">Membrane</keyword>
<dbReference type="EMBL" id="CP059894">
    <property type="protein sequence ID" value="QNJ91099.1"/>
    <property type="molecule type" value="Genomic_DNA"/>
</dbReference>
<proteinExistence type="predicted"/>
<evidence type="ECO:0000256" key="4">
    <source>
        <dbReference type="ARBA" id="ARBA00022989"/>
    </source>
</evidence>
<evidence type="ECO:0000256" key="6">
    <source>
        <dbReference type="SAM" id="Phobius"/>
    </source>
</evidence>
<dbReference type="AlphaFoldDB" id="A0A7G8P9T3"/>
<dbReference type="RefSeq" id="WP_170847510.1">
    <property type="nucleotide sequence ID" value="NZ_CP059894.1"/>
</dbReference>
<dbReference type="Proteomes" id="UP000515498">
    <property type="component" value="Chromosome"/>
</dbReference>
<evidence type="ECO:0000256" key="1">
    <source>
        <dbReference type="ARBA" id="ARBA00004651"/>
    </source>
</evidence>
<dbReference type="Pfam" id="PF03626">
    <property type="entry name" value="COX4_pro"/>
    <property type="match status" value="1"/>
</dbReference>
<evidence type="ECO:0000313" key="7">
    <source>
        <dbReference type="EMBL" id="QNJ91099.1"/>
    </source>
</evidence>
<keyword evidence="2" id="KW-1003">Cell membrane</keyword>
<evidence type="ECO:0000256" key="2">
    <source>
        <dbReference type="ARBA" id="ARBA00022475"/>
    </source>
</evidence>
<comment type="subcellular location">
    <subcellularLocation>
        <location evidence="1">Cell membrane</location>
        <topology evidence="1">Multi-pass membrane protein</topology>
    </subcellularLocation>
</comment>
<dbReference type="InterPro" id="IPR005171">
    <property type="entry name" value="Cyt_c_oxidase_su4_prok"/>
</dbReference>
<evidence type="ECO:0000256" key="5">
    <source>
        <dbReference type="ARBA" id="ARBA00023136"/>
    </source>
</evidence>